<evidence type="ECO:0000256" key="1">
    <source>
        <dbReference type="SAM" id="Phobius"/>
    </source>
</evidence>
<dbReference type="AlphaFoldDB" id="A0A3N4KRE9"/>
<keyword evidence="1" id="KW-1133">Transmembrane helix</keyword>
<proteinExistence type="predicted"/>
<feature type="transmembrane region" description="Helical" evidence="1">
    <location>
        <begin position="254"/>
        <end position="272"/>
    </location>
</feature>
<dbReference type="Proteomes" id="UP000277580">
    <property type="component" value="Unassembled WGS sequence"/>
</dbReference>
<sequence>MKLFLILITLFFVGITPIVADKLSLCKEICWIHGYFDMDTDCHDSCLASPNPDDSEMLLTEQCVVDCTDKFMSPTVDMRGYTECRSNCYDKALGPFINRFKSGLVRRELHSTEPPEEIKDCIMKCQRAHPQLGEGNPTPTCQHYCRIVMQDQFDPAELRPSVSESSYELKTSDKYTETKSLGVADTPSESPLAKVVEDSSVVKSETNPFNAYNKFHVGAIPATNSTPTGHSARPTPIGEVNGAFSWAESAYCSFWFFAWTSLAIAIAIGTQML</sequence>
<keyword evidence="1" id="KW-0472">Membrane</keyword>
<keyword evidence="4" id="KW-1185">Reference proteome</keyword>
<reference evidence="3 4" key="1">
    <citation type="journal article" date="2018" name="Nat. Ecol. Evol.">
        <title>Pezizomycetes genomes reveal the molecular basis of ectomycorrhizal truffle lifestyle.</title>
        <authorList>
            <person name="Murat C."/>
            <person name="Payen T."/>
            <person name="Noel B."/>
            <person name="Kuo A."/>
            <person name="Morin E."/>
            <person name="Chen J."/>
            <person name="Kohler A."/>
            <person name="Krizsan K."/>
            <person name="Balestrini R."/>
            <person name="Da Silva C."/>
            <person name="Montanini B."/>
            <person name="Hainaut M."/>
            <person name="Levati E."/>
            <person name="Barry K.W."/>
            <person name="Belfiori B."/>
            <person name="Cichocki N."/>
            <person name="Clum A."/>
            <person name="Dockter R.B."/>
            <person name="Fauchery L."/>
            <person name="Guy J."/>
            <person name="Iotti M."/>
            <person name="Le Tacon F."/>
            <person name="Lindquist E.A."/>
            <person name="Lipzen A."/>
            <person name="Malagnac F."/>
            <person name="Mello A."/>
            <person name="Molinier V."/>
            <person name="Miyauchi S."/>
            <person name="Poulain J."/>
            <person name="Riccioni C."/>
            <person name="Rubini A."/>
            <person name="Sitrit Y."/>
            <person name="Splivallo R."/>
            <person name="Traeger S."/>
            <person name="Wang M."/>
            <person name="Zifcakova L."/>
            <person name="Wipf D."/>
            <person name="Zambonelli A."/>
            <person name="Paolocci F."/>
            <person name="Nowrousian M."/>
            <person name="Ottonello S."/>
            <person name="Baldrian P."/>
            <person name="Spatafora J.W."/>
            <person name="Henrissat B."/>
            <person name="Nagy L.G."/>
            <person name="Aury J.M."/>
            <person name="Wincker P."/>
            <person name="Grigoriev I.V."/>
            <person name="Bonfante P."/>
            <person name="Martin F.M."/>
        </authorList>
    </citation>
    <scope>NUCLEOTIDE SEQUENCE [LARGE SCALE GENOMIC DNA]</scope>
    <source>
        <strain evidence="3 4">CCBAS932</strain>
    </source>
</reference>
<feature type="chain" id="PRO_5018034387" evidence="2">
    <location>
        <begin position="21"/>
        <end position="273"/>
    </location>
</feature>
<dbReference type="InParanoid" id="A0A3N4KRE9"/>
<dbReference type="EMBL" id="ML119131">
    <property type="protein sequence ID" value="RPB12088.1"/>
    <property type="molecule type" value="Genomic_DNA"/>
</dbReference>
<gene>
    <name evidence="3" type="ORF">P167DRAFT_177146</name>
</gene>
<accession>A0A3N4KRE9</accession>
<name>A0A3N4KRE9_9PEZI</name>
<evidence type="ECO:0000313" key="3">
    <source>
        <dbReference type="EMBL" id="RPB12088.1"/>
    </source>
</evidence>
<keyword evidence="2" id="KW-0732">Signal</keyword>
<dbReference type="OrthoDB" id="5597238at2759"/>
<evidence type="ECO:0000313" key="4">
    <source>
        <dbReference type="Proteomes" id="UP000277580"/>
    </source>
</evidence>
<feature type="signal peptide" evidence="2">
    <location>
        <begin position="1"/>
        <end position="20"/>
    </location>
</feature>
<evidence type="ECO:0000256" key="2">
    <source>
        <dbReference type="SAM" id="SignalP"/>
    </source>
</evidence>
<protein>
    <submittedName>
        <fullName evidence="3">Uncharacterized protein</fullName>
    </submittedName>
</protein>
<organism evidence="3 4">
    <name type="scientific">Morchella conica CCBAS932</name>
    <dbReference type="NCBI Taxonomy" id="1392247"/>
    <lineage>
        <taxon>Eukaryota</taxon>
        <taxon>Fungi</taxon>
        <taxon>Dikarya</taxon>
        <taxon>Ascomycota</taxon>
        <taxon>Pezizomycotina</taxon>
        <taxon>Pezizomycetes</taxon>
        <taxon>Pezizales</taxon>
        <taxon>Morchellaceae</taxon>
        <taxon>Morchella</taxon>
    </lineage>
</organism>
<keyword evidence="1" id="KW-0812">Transmembrane</keyword>